<evidence type="ECO:0000256" key="4">
    <source>
        <dbReference type="ARBA" id="ARBA00022723"/>
    </source>
</evidence>
<organism evidence="11 12">
    <name type="scientific">Candidatus Zymogenus saltonus</name>
    <dbReference type="NCBI Taxonomy" id="2844893"/>
    <lineage>
        <taxon>Bacteria</taxon>
        <taxon>Deltaproteobacteria</taxon>
        <taxon>Candidatus Zymogenia</taxon>
        <taxon>Candidatus Zymogeniales</taxon>
        <taxon>Candidatus Zymogenaceae</taxon>
        <taxon>Candidatus Zymogenus</taxon>
    </lineage>
</organism>
<evidence type="ECO:0000256" key="10">
    <source>
        <dbReference type="RuleBase" id="RU361274"/>
    </source>
</evidence>
<dbReference type="Proteomes" id="UP000809273">
    <property type="component" value="Unassembled WGS sequence"/>
</dbReference>
<name>A0A9D8KFF0_9DELT</name>
<reference evidence="11" key="2">
    <citation type="submission" date="2021-01" db="EMBL/GenBank/DDBJ databases">
        <authorList>
            <person name="Hahn C.R."/>
            <person name="Youssef N.H."/>
            <person name="Elshahed M."/>
        </authorList>
    </citation>
    <scope>NUCLEOTIDE SEQUENCE</scope>
    <source>
        <strain evidence="11">Zod_Metabat.24</strain>
    </source>
</reference>
<dbReference type="GO" id="GO:0016787">
    <property type="term" value="F:hydrolase activity"/>
    <property type="evidence" value="ECO:0007669"/>
    <property type="project" value="UniProtKB-KW"/>
</dbReference>
<dbReference type="Gene3D" id="3.60.140.10">
    <property type="entry name" value="CNF1/YfiH-like putative cysteine hydrolases"/>
    <property type="match status" value="1"/>
</dbReference>
<dbReference type="NCBIfam" id="TIGR00726">
    <property type="entry name" value="peptidoglycan editing factor PgeF"/>
    <property type="match status" value="1"/>
</dbReference>
<evidence type="ECO:0000256" key="2">
    <source>
        <dbReference type="ARBA" id="ARBA00007353"/>
    </source>
</evidence>
<evidence type="ECO:0000256" key="1">
    <source>
        <dbReference type="ARBA" id="ARBA00000553"/>
    </source>
</evidence>
<sequence length="262" mass="27990">MVEIKEKSSMKLIGVDILDKIGKIDYLFTTRCGQEQVGGLDFDRKGIDDPKVAGSYEAAADYFGVAVSDIFVMDQVHGSRVTYLANRPVGDEMFGVVKTDGVITKVPRLALAVLTADCVPILMMDVGGSAVGAVHAGWRGTVEGISAAAIRTMGDSFGSRAEEIVVVLGPAIGPCCYEVGPEVAAAVKEKHLSGGEYLSETEGGCFMFDLVGLNQSLFHKAGVPEKNIFSVGLCTRCRGDLFYSYRREGANTGRMLSAIMIR</sequence>
<keyword evidence="6" id="KW-0862">Zinc</keyword>
<dbReference type="CDD" id="cd16833">
    <property type="entry name" value="YfiH"/>
    <property type="match status" value="1"/>
</dbReference>
<dbReference type="AlphaFoldDB" id="A0A9D8KFF0"/>
<accession>A0A9D8KFF0</accession>
<evidence type="ECO:0000256" key="8">
    <source>
        <dbReference type="ARBA" id="ARBA00048968"/>
    </source>
</evidence>
<evidence type="ECO:0000313" key="11">
    <source>
        <dbReference type="EMBL" id="MBN1573458.1"/>
    </source>
</evidence>
<dbReference type="GO" id="GO:0017061">
    <property type="term" value="F:S-methyl-5-thioadenosine phosphorylase activity"/>
    <property type="evidence" value="ECO:0007669"/>
    <property type="project" value="UniProtKB-EC"/>
</dbReference>
<dbReference type="EMBL" id="JAFGIX010000049">
    <property type="protein sequence ID" value="MBN1573458.1"/>
    <property type="molecule type" value="Genomic_DNA"/>
</dbReference>
<evidence type="ECO:0000256" key="3">
    <source>
        <dbReference type="ARBA" id="ARBA00022679"/>
    </source>
</evidence>
<dbReference type="GO" id="GO:0005507">
    <property type="term" value="F:copper ion binding"/>
    <property type="evidence" value="ECO:0007669"/>
    <property type="project" value="TreeGrafter"/>
</dbReference>
<evidence type="ECO:0000313" key="12">
    <source>
        <dbReference type="Proteomes" id="UP000809273"/>
    </source>
</evidence>
<comment type="similarity">
    <text evidence="2 10">Belongs to the purine nucleoside phosphorylase YfiH/LACC1 family.</text>
</comment>
<gene>
    <name evidence="11" type="primary">pgeF</name>
    <name evidence="11" type="ORF">JW984_09720</name>
</gene>
<comment type="catalytic activity">
    <reaction evidence="7">
        <text>adenosine + H2O + H(+) = inosine + NH4(+)</text>
        <dbReference type="Rhea" id="RHEA:24408"/>
        <dbReference type="ChEBI" id="CHEBI:15377"/>
        <dbReference type="ChEBI" id="CHEBI:15378"/>
        <dbReference type="ChEBI" id="CHEBI:16335"/>
        <dbReference type="ChEBI" id="CHEBI:17596"/>
        <dbReference type="ChEBI" id="CHEBI:28938"/>
        <dbReference type="EC" id="3.5.4.4"/>
    </reaction>
    <physiologicalReaction direction="left-to-right" evidence="7">
        <dbReference type="Rhea" id="RHEA:24409"/>
    </physiologicalReaction>
</comment>
<keyword evidence="5" id="KW-0378">Hydrolase</keyword>
<dbReference type="PANTHER" id="PTHR30616">
    <property type="entry name" value="UNCHARACTERIZED PROTEIN YFIH"/>
    <property type="match status" value="1"/>
</dbReference>
<dbReference type="InterPro" id="IPR003730">
    <property type="entry name" value="Cu_polyphenol_OxRdtase"/>
</dbReference>
<evidence type="ECO:0000256" key="9">
    <source>
        <dbReference type="ARBA" id="ARBA00049893"/>
    </source>
</evidence>
<evidence type="ECO:0000256" key="6">
    <source>
        <dbReference type="ARBA" id="ARBA00022833"/>
    </source>
</evidence>
<protein>
    <recommendedName>
        <fullName evidence="10">Purine nucleoside phosphorylase</fullName>
    </recommendedName>
</protein>
<dbReference type="InterPro" id="IPR011324">
    <property type="entry name" value="Cytotoxic_necrot_fac-like_cat"/>
</dbReference>
<comment type="catalytic activity">
    <reaction evidence="9">
        <text>S-methyl-5'-thioadenosine + phosphate = 5-(methylsulfanyl)-alpha-D-ribose 1-phosphate + adenine</text>
        <dbReference type="Rhea" id="RHEA:11852"/>
        <dbReference type="ChEBI" id="CHEBI:16708"/>
        <dbReference type="ChEBI" id="CHEBI:17509"/>
        <dbReference type="ChEBI" id="CHEBI:43474"/>
        <dbReference type="ChEBI" id="CHEBI:58533"/>
        <dbReference type="EC" id="2.4.2.28"/>
    </reaction>
    <physiologicalReaction direction="left-to-right" evidence="9">
        <dbReference type="Rhea" id="RHEA:11853"/>
    </physiologicalReaction>
</comment>
<keyword evidence="3" id="KW-0808">Transferase</keyword>
<evidence type="ECO:0000256" key="5">
    <source>
        <dbReference type="ARBA" id="ARBA00022801"/>
    </source>
</evidence>
<keyword evidence="4" id="KW-0479">Metal-binding</keyword>
<dbReference type="InterPro" id="IPR038371">
    <property type="entry name" value="Cu_polyphenol_OxRdtase_sf"/>
</dbReference>
<comment type="catalytic activity">
    <reaction evidence="1">
        <text>inosine + phosphate = alpha-D-ribose 1-phosphate + hypoxanthine</text>
        <dbReference type="Rhea" id="RHEA:27646"/>
        <dbReference type="ChEBI" id="CHEBI:17368"/>
        <dbReference type="ChEBI" id="CHEBI:17596"/>
        <dbReference type="ChEBI" id="CHEBI:43474"/>
        <dbReference type="ChEBI" id="CHEBI:57720"/>
        <dbReference type="EC" id="2.4.2.1"/>
    </reaction>
    <physiologicalReaction direction="left-to-right" evidence="1">
        <dbReference type="Rhea" id="RHEA:27647"/>
    </physiologicalReaction>
</comment>
<comment type="caution">
    <text evidence="11">The sequence shown here is derived from an EMBL/GenBank/DDBJ whole genome shotgun (WGS) entry which is preliminary data.</text>
</comment>
<evidence type="ECO:0000256" key="7">
    <source>
        <dbReference type="ARBA" id="ARBA00047989"/>
    </source>
</evidence>
<dbReference type="Pfam" id="PF02578">
    <property type="entry name" value="Cu-oxidase_4"/>
    <property type="match status" value="1"/>
</dbReference>
<proteinExistence type="inferred from homology"/>
<dbReference type="PANTHER" id="PTHR30616:SF2">
    <property type="entry name" value="PURINE NUCLEOSIDE PHOSPHORYLASE LACC1"/>
    <property type="match status" value="1"/>
</dbReference>
<dbReference type="SUPFAM" id="SSF64438">
    <property type="entry name" value="CNF1/YfiH-like putative cysteine hydrolases"/>
    <property type="match status" value="1"/>
</dbReference>
<reference evidence="11" key="1">
    <citation type="journal article" date="2021" name="Environ. Microbiol.">
        <title>Genomic characterization of three novel Desulfobacterota classes expand the metabolic and phylogenetic diversity of the phylum.</title>
        <authorList>
            <person name="Murphy C.L."/>
            <person name="Biggerstaff J."/>
            <person name="Eichhorn A."/>
            <person name="Ewing E."/>
            <person name="Shahan R."/>
            <person name="Soriano D."/>
            <person name="Stewart S."/>
            <person name="VanMol K."/>
            <person name="Walker R."/>
            <person name="Walters P."/>
            <person name="Elshahed M.S."/>
            <person name="Youssef N.H."/>
        </authorList>
    </citation>
    <scope>NUCLEOTIDE SEQUENCE</scope>
    <source>
        <strain evidence="11">Zod_Metabat.24</strain>
    </source>
</reference>
<comment type="catalytic activity">
    <reaction evidence="8">
        <text>adenosine + phosphate = alpha-D-ribose 1-phosphate + adenine</text>
        <dbReference type="Rhea" id="RHEA:27642"/>
        <dbReference type="ChEBI" id="CHEBI:16335"/>
        <dbReference type="ChEBI" id="CHEBI:16708"/>
        <dbReference type="ChEBI" id="CHEBI:43474"/>
        <dbReference type="ChEBI" id="CHEBI:57720"/>
        <dbReference type="EC" id="2.4.2.1"/>
    </reaction>
    <physiologicalReaction direction="left-to-right" evidence="8">
        <dbReference type="Rhea" id="RHEA:27643"/>
    </physiologicalReaction>
</comment>